<dbReference type="EMBL" id="GEMB01002427">
    <property type="protein sequence ID" value="JAS00758.1"/>
    <property type="molecule type" value="Transcribed_RNA"/>
</dbReference>
<dbReference type="Pfam" id="PF01395">
    <property type="entry name" value="PBP_GOBP"/>
    <property type="match status" value="1"/>
</dbReference>
<dbReference type="SUPFAM" id="SSF47565">
    <property type="entry name" value="Insect pheromone/odorant-binding proteins"/>
    <property type="match status" value="1"/>
</dbReference>
<proteinExistence type="predicted"/>
<dbReference type="CDD" id="cd23992">
    <property type="entry name" value="PBP_GOBP"/>
    <property type="match status" value="1"/>
</dbReference>
<dbReference type="Gene3D" id="1.10.238.20">
    <property type="entry name" value="Pheromone/general odorant binding protein domain"/>
    <property type="match status" value="1"/>
</dbReference>
<dbReference type="GO" id="GO:0005549">
    <property type="term" value="F:odorant binding"/>
    <property type="evidence" value="ECO:0007669"/>
    <property type="project" value="InterPro"/>
</dbReference>
<reference evidence="1" key="1">
    <citation type="submission" date="2016-04" db="EMBL/GenBank/DDBJ databases">
        <authorList>
            <person name="Calderon-Fernandez G.M.Sr."/>
        </authorList>
    </citation>
    <scope>NUCLEOTIDE SEQUENCE</scope>
    <source>
        <strain evidence="1">Int1</strain>
        <tissue evidence="1">Integument</tissue>
    </source>
</reference>
<accession>A0A161MLC3</accession>
<protein>
    <submittedName>
        <fullName evidence="1">Odorant-binding protein 2</fullName>
    </submittedName>
</protein>
<evidence type="ECO:0000313" key="1">
    <source>
        <dbReference type="EMBL" id="JAS00758.1"/>
    </source>
</evidence>
<reference evidence="1" key="2">
    <citation type="journal article" date="2017" name="J. Med. Entomol.">
        <title>Transcriptome Analysis of the Triatoma infestans (Hemiptera: Reduviidae) Integument.</title>
        <authorList>
            <person name="Calderon-Fernandez G.M."/>
            <person name="Moriconi D.E."/>
            <person name="Dulbecco A.B."/>
            <person name="Juarez M.P."/>
        </authorList>
    </citation>
    <scope>NUCLEOTIDE SEQUENCE</scope>
    <source>
        <strain evidence="1">Int1</strain>
        <tissue evidence="1">Integument</tissue>
    </source>
</reference>
<name>A0A161MLC3_TRIIF</name>
<dbReference type="SMART" id="SM00708">
    <property type="entry name" value="PhBP"/>
    <property type="match status" value="1"/>
</dbReference>
<dbReference type="InterPro" id="IPR036728">
    <property type="entry name" value="PBP_GOBP_sf"/>
</dbReference>
<organism evidence="1">
    <name type="scientific">Triatoma infestans</name>
    <name type="common">Assassin bug</name>
    <dbReference type="NCBI Taxonomy" id="30076"/>
    <lineage>
        <taxon>Eukaryota</taxon>
        <taxon>Metazoa</taxon>
        <taxon>Ecdysozoa</taxon>
        <taxon>Arthropoda</taxon>
        <taxon>Hexapoda</taxon>
        <taxon>Insecta</taxon>
        <taxon>Pterygota</taxon>
        <taxon>Neoptera</taxon>
        <taxon>Paraneoptera</taxon>
        <taxon>Hemiptera</taxon>
        <taxon>Heteroptera</taxon>
        <taxon>Panheteroptera</taxon>
        <taxon>Cimicomorpha</taxon>
        <taxon>Reduviidae</taxon>
        <taxon>Triatominae</taxon>
        <taxon>Triatoma</taxon>
    </lineage>
</organism>
<sequence>MQEEVKKAVASCKNELNITDELTYDKHFKEPVTQELKCFWKCYGEKLGLIVDKKVNWDQVVSTNEKLYNKNEETKKLALKATYTCKNSVPEVPDLCEYSFDLSKCMYTEIDKNRVQCGQDEK</sequence>
<dbReference type="InterPro" id="IPR006170">
    <property type="entry name" value="PBP/GOBP"/>
</dbReference>
<dbReference type="AlphaFoldDB" id="A0A161MLC3"/>